<accession>Q488H4</accession>
<reference evidence="1" key="1">
    <citation type="journal article" date="2005" name="Proc. Natl. Acad. Sci. U.S.A.">
        <title>The psychrophilic lifestyle as revealed by the genome sequence of Colwellia psychrerythraea 34H through genomic and proteomic analyses.</title>
        <authorList>
            <person name="Methe B.A."/>
            <person name="Nelson K.E."/>
            <person name="Deming J.W."/>
            <person name="Momen B."/>
            <person name="Melamud E."/>
            <person name="Zhang X."/>
            <person name="Moult J."/>
            <person name="Madupu R."/>
            <person name="Nelson W.C."/>
            <person name="Dodson R.J."/>
            <person name="Brinkac L.M."/>
            <person name="Daugherty S.C."/>
            <person name="Durkin A.S."/>
            <person name="DeBoy R.T."/>
            <person name="Kolonay J.F."/>
            <person name="Sullivan S.A."/>
            <person name="Zhou L."/>
            <person name="Davidsen T.M."/>
            <person name="Wu M."/>
            <person name="Huston A.L."/>
            <person name="Lewis M."/>
            <person name="Weaver B."/>
            <person name="Weidman J.F."/>
            <person name="Khouri H."/>
            <person name="Utterback T.R."/>
            <person name="Feldblyum T.V."/>
            <person name="Fraser C.M."/>
        </authorList>
    </citation>
    <scope>NUCLEOTIDE SEQUENCE [LARGE SCALE GENOMIC DNA]</scope>
    <source>
        <strain evidence="1">34H</strain>
    </source>
</reference>
<name>Q488H4_COLP3</name>
<protein>
    <submittedName>
        <fullName evidence="1">Uncharacterized protein</fullName>
    </submittedName>
</protein>
<evidence type="ECO:0000313" key="1">
    <source>
        <dbReference type="EMBL" id="AAZ24491.1"/>
    </source>
</evidence>
<proteinExistence type="predicted"/>
<dbReference type="EMBL" id="CP000083">
    <property type="protein sequence ID" value="AAZ24491.1"/>
    <property type="molecule type" value="Genomic_DNA"/>
</dbReference>
<dbReference type="STRING" id="167879.CPS_0792"/>
<gene>
    <name evidence="1" type="ordered locus">CPS_0792</name>
</gene>
<dbReference type="HOGENOM" id="CLU_3198486_0_0_6"/>
<organism evidence="1 2">
    <name type="scientific">Colwellia psychrerythraea (strain 34H / ATCC BAA-681)</name>
    <name type="common">Vibrio psychroerythus</name>
    <dbReference type="NCBI Taxonomy" id="167879"/>
    <lineage>
        <taxon>Bacteria</taxon>
        <taxon>Pseudomonadati</taxon>
        <taxon>Pseudomonadota</taxon>
        <taxon>Gammaproteobacteria</taxon>
        <taxon>Alteromonadales</taxon>
        <taxon>Colwelliaceae</taxon>
        <taxon>Colwellia</taxon>
    </lineage>
</organism>
<dbReference type="AlphaFoldDB" id="Q488H4"/>
<sequence>MLLKLSLTSLHSNTQFEDDMISVSFLKSDLLWKINYIYTGINHSK</sequence>
<dbReference type="KEGG" id="cps:CPS_0792"/>
<dbReference type="Proteomes" id="UP000000547">
    <property type="component" value="Chromosome"/>
</dbReference>
<evidence type="ECO:0000313" key="2">
    <source>
        <dbReference type="Proteomes" id="UP000000547"/>
    </source>
</evidence>